<evidence type="ECO:0000313" key="1">
    <source>
        <dbReference type="EMBL" id="EGA91094.1"/>
    </source>
</evidence>
<organism evidence="1 2">
    <name type="scientific">Planococcus donghaensis MPA1U2</name>
    <dbReference type="NCBI Taxonomy" id="933115"/>
    <lineage>
        <taxon>Bacteria</taxon>
        <taxon>Bacillati</taxon>
        <taxon>Bacillota</taxon>
        <taxon>Bacilli</taxon>
        <taxon>Bacillales</taxon>
        <taxon>Caryophanaceae</taxon>
        <taxon>Planococcus</taxon>
    </lineage>
</organism>
<dbReference type="AlphaFoldDB" id="E7RD30"/>
<dbReference type="EMBL" id="AEPB01000006">
    <property type="protein sequence ID" value="EGA91094.1"/>
    <property type="molecule type" value="Genomic_DNA"/>
</dbReference>
<proteinExistence type="predicted"/>
<comment type="caution">
    <text evidence="1">The sequence shown here is derived from an EMBL/GenBank/DDBJ whole genome shotgun (WGS) entry which is preliminary data.</text>
</comment>
<accession>E7RD30</accession>
<dbReference type="Proteomes" id="UP000003052">
    <property type="component" value="Unassembled WGS sequence"/>
</dbReference>
<protein>
    <submittedName>
        <fullName evidence="1">Uncharacterized protein</fullName>
    </submittedName>
</protein>
<gene>
    <name evidence="1" type="ORF">GPDM_01790</name>
</gene>
<name>E7RD30_9BACL</name>
<evidence type="ECO:0000313" key="2">
    <source>
        <dbReference type="Proteomes" id="UP000003052"/>
    </source>
</evidence>
<reference evidence="1 2" key="1">
    <citation type="journal article" date="2011" name="J. Bacteriol.">
        <title>The Draft Genome of Planococcus donghaensis MPA1U2 Reveals Nonsporulation Pathways Controlled by a Conserved Spo0A Regulon.</title>
        <authorList>
            <person name="Pearson M.D."/>
            <person name="Noller H.F."/>
        </authorList>
    </citation>
    <scope>NUCLEOTIDE SEQUENCE [LARGE SCALE GENOMIC DNA]</scope>
    <source>
        <strain evidence="1 2">MPA1U2</strain>
    </source>
</reference>
<dbReference type="eggNOG" id="ENOG50347MC">
    <property type="taxonomic scope" value="Bacteria"/>
</dbReference>
<sequence length="161" mass="18474">MELGIHVGAILIACKGVDRMVETNLLVKTTATISSLLGGELEFYDDVWHLEKRREVKVQTSSELFVHWSLDLSVTYEMTSAYDKAINRAEVFLLPEELPVFINELIKHPLYFPSSYSQQMSTERGMFCLRITSHESPEHFAIRLSDSLRTLEENSMLFKGE</sequence>